<dbReference type="PANTHER" id="PTHR30203:SF24">
    <property type="entry name" value="BLR4935 PROTEIN"/>
    <property type="match status" value="1"/>
</dbReference>
<dbReference type="AlphaFoldDB" id="A0A562LP42"/>
<sequence length="417" mass="45574">MNLRCLLVLAVAGACGAVPLSGSAAEPLRLQDAIARAMAGNPTLVAEQAQLQAIQARAQREALPTPYTVGADLENVVGTGALSGLKSAETTLRIGRVLELGGKRQARESLGAAEIDQQQNQAESARIALASRTAERFIEVIADQHRLAFAQDRVKQAERTRREVATWVKAARNPESDLRAAEIAVAEAELEREHAEHELLSARMTLASSWGSLDPDFGEALGNFDALPAVEPFESLASKLPMTPEQRASLFEARTIEARRRVAEAAAKPDITVNLGVRRLDALDDQGLVLSVSMPLGNRKRSAYSVAEADAQLAALNARRDAQRYERHQELFERYQELGHARLEADSLRKSMIPKAEQAVAFTRRGFEAGNFSFLALTQAQRTLFELRERSTEALARYHTLLVEVERLTAVAQDATP</sequence>
<evidence type="ECO:0000313" key="3">
    <source>
        <dbReference type="EMBL" id="TWI09409.1"/>
    </source>
</evidence>
<accession>A0A562LP42</accession>
<dbReference type="EMBL" id="VLKP01000008">
    <property type="protein sequence ID" value="TWI09409.1"/>
    <property type="molecule type" value="Genomic_DNA"/>
</dbReference>
<keyword evidence="2" id="KW-0732">Signal</keyword>
<dbReference type="GO" id="GO:0015562">
    <property type="term" value="F:efflux transmembrane transporter activity"/>
    <property type="evidence" value="ECO:0007669"/>
    <property type="project" value="InterPro"/>
</dbReference>
<organism evidence="3 4">
    <name type="scientific">Aerolutibacter ruishenii</name>
    <dbReference type="NCBI Taxonomy" id="686800"/>
    <lineage>
        <taxon>Bacteria</taxon>
        <taxon>Pseudomonadati</taxon>
        <taxon>Pseudomonadota</taxon>
        <taxon>Gammaproteobacteria</taxon>
        <taxon>Lysobacterales</taxon>
        <taxon>Lysobacteraceae</taxon>
        <taxon>Aerolutibacter</taxon>
    </lineage>
</organism>
<dbReference type="SUPFAM" id="SSF56954">
    <property type="entry name" value="Outer membrane efflux proteins (OEP)"/>
    <property type="match status" value="1"/>
</dbReference>
<proteinExistence type="predicted"/>
<feature type="signal peptide" evidence="2">
    <location>
        <begin position="1"/>
        <end position="24"/>
    </location>
</feature>
<dbReference type="Proteomes" id="UP000316471">
    <property type="component" value="Unassembled WGS sequence"/>
</dbReference>
<feature type="coiled-coil region" evidence="1">
    <location>
        <begin position="178"/>
        <end position="205"/>
    </location>
</feature>
<dbReference type="Gene3D" id="1.20.1600.10">
    <property type="entry name" value="Outer membrane efflux proteins (OEP)"/>
    <property type="match status" value="1"/>
</dbReference>
<keyword evidence="1" id="KW-0175">Coiled coil</keyword>
<dbReference type="PROSITE" id="PS51257">
    <property type="entry name" value="PROKAR_LIPOPROTEIN"/>
    <property type="match status" value="1"/>
</dbReference>
<feature type="chain" id="PRO_5021985477" evidence="2">
    <location>
        <begin position="25"/>
        <end position="417"/>
    </location>
</feature>
<reference evidence="3 4" key="1">
    <citation type="journal article" date="2015" name="Stand. Genomic Sci.">
        <title>Genomic Encyclopedia of Bacterial and Archaeal Type Strains, Phase III: the genomes of soil and plant-associated and newly described type strains.</title>
        <authorList>
            <person name="Whitman W.B."/>
            <person name="Woyke T."/>
            <person name="Klenk H.P."/>
            <person name="Zhou Y."/>
            <person name="Lilburn T.G."/>
            <person name="Beck B.J."/>
            <person name="De Vos P."/>
            <person name="Vandamme P."/>
            <person name="Eisen J.A."/>
            <person name="Garrity G."/>
            <person name="Hugenholtz P."/>
            <person name="Kyrpides N.C."/>
        </authorList>
    </citation>
    <scope>NUCLEOTIDE SEQUENCE [LARGE SCALE GENOMIC DNA]</scope>
    <source>
        <strain evidence="3 4">CGMCC 1.10136</strain>
    </source>
</reference>
<protein>
    <submittedName>
        <fullName evidence="3">Cobalt-zinc-cadmium efflux system outer membrane protein</fullName>
    </submittedName>
</protein>
<dbReference type="InterPro" id="IPR010131">
    <property type="entry name" value="MdtP/NodT-like"/>
</dbReference>
<keyword evidence="4" id="KW-1185">Reference proteome</keyword>
<evidence type="ECO:0000313" key="4">
    <source>
        <dbReference type="Proteomes" id="UP000316471"/>
    </source>
</evidence>
<dbReference type="PANTHER" id="PTHR30203">
    <property type="entry name" value="OUTER MEMBRANE CATION EFFLUX PROTEIN"/>
    <property type="match status" value="1"/>
</dbReference>
<gene>
    <name evidence="3" type="ORF">IP93_02025</name>
</gene>
<evidence type="ECO:0000256" key="1">
    <source>
        <dbReference type="SAM" id="Coils"/>
    </source>
</evidence>
<evidence type="ECO:0000256" key="2">
    <source>
        <dbReference type="SAM" id="SignalP"/>
    </source>
</evidence>
<name>A0A562LP42_9GAMM</name>
<comment type="caution">
    <text evidence="3">The sequence shown here is derived from an EMBL/GenBank/DDBJ whole genome shotgun (WGS) entry which is preliminary data.</text>
</comment>